<feature type="region of interest" description="Disordered" evidence="6">
    <location>
        <begin position="859"/>
        <end position="963"/>
    </location>
</feature>
<dbReference type="Proteomes" id="UP001497623">
    <property type="component" value="Unassembled WGS sequence"/>
</dbReference>
<dbReference type="Pfam" id="PF24161">
    <property type="entry name" value="CCDC39"/>
    <property type="match status" value="2"/>
</dbReference>
<evidence type="ECO:0000313" key="7">
    <source>
        <dbReference type="EMBL" id="CAL4135315.1"/>
    </source>
</evidence>
<feature type="coiled-coil region" evidence="5">
    <location>
        <begin position="252"/>
        <end position="286"/>
    </location>
</feature>
<dbReference type="GO" id="GO:0036159">
    <property type="term" value="P:inner dynein arm assembly"/>
    <property type="evidence" value="ECO:0007669"/>
    <property type="project" value="InterPro"/>
</dbReference>
<keyword evidence="8" id="KW-1185">Reference proteome</keyword>
<evidence type="ECO:0000256" key="5">
    <source>
        <dbReference type="SAM" id="Coils"/>
    </source>
</evidence>
<feature type="coiled-coil region" evidence="5">
    <location>
        <begin position="647"/>
        <end position="674"/>
    </location>
</feature>
<dbReference type="GO" id="GO:0005576">
    <property type="term" value="C:extracellular region"/>
    <property type="evidence" value="ECO:0007669"/>
    <property type="project" value="GOC"/>
</dbReference>
<gene>
    <name evidence="7" type="ORF">MNOR_LOCUS27565</name>
</gene>
<dbReference type="InterPro" id="IPR033290">
    <property type="entry name" value="CCDC39"/>
</dbReference>
<accession>A0AAV2RTZ0</accession>
<comment type="function">
    <text evidence="4">Required for assembly of dynein regulatory complex (DRC) and inner dynein arm (IDA) complexes, which are responsible for ciliary beat regulation, thereby playing a central role in motility in cilia and flagella. Probably acts together with CCDC40 to form a molecular ruler that determines the 96 nanometer (nm) repeat length and arrangements of components in cilia and flagella. Not required for outer dynein arm complexes assembly.</text>
</comment>
<feature type="compositionally biased region" description="Low complexity" evidence="6">
    <location>
        <begin position="872"/>
        <end position="893"/>
    </location>
</feature>
<feature type="non-terminal residue" evidence="7">
    <location>
        <position position="963"/>
    </location>
</feature>
<sequence length="963" mass="109713">MESAIEAALGNPSLGLLLLDEENRTLLQDVRKMEASQGYWRWKTYSQNDSNTGASVKDMENMLTRILELVGTHKKDIENEVKKERSAATEAEGLLRHCQKYQEHLDKIQEASDKLENDLVSYQREMEDLQRGLSGDQGLLKELLDHLADSENNNLMLLQFSAADASKIKDLSVRLERVSSLAAAAECELDSSQAESSAARTTLENLGGAFLQAASNRDQVLAQWESVLQQVYDKSTEHTNTIEEHLASQRKMSQLREKVEQEADILHQVERSRNEVLQQKRTLEEESTYLSTQRQIALNTREQIEGQVSSLRICLTKAGKDIENLQIQLAEQKTLRAEKEQLIANIHMKCKKAEKRLELNSELVMTLEEAMNAMEGMIKENETTARNLTKQRDMMIESQLRHLRDVQELKHQEKIIKGETKSLTQTKVRTVKHSVELNTQKEKQTEVQHDQDFQITSLRRKIHDLTYTEHKPDPEQLKIEEGLKQRLAETITAIYVITKQLQVLKTSRAKEQKLLVLVRRREEVCVDASLTQLHLQRRMDRLRTVVNKAVNIHEEKQDMEKLARGQMEAVMERLMYSDQQIRDLNAESHRLALQLHDVTTRIQQLKDKYESIKLSFNGPDGDCDTELSATQIELRIAGERSGLQETGDMLDGEVRRAEEEVEALQQILQLLSMEGQEYRSQLHDVLHHGEEHAEKRNLETIHSELNTEIELWKGRLREALDDLEVHLKMCLLLLKSIKRIMDIVCDRKYLLFEKSRSRISEVELQVSAVEELLREKNVHMVALERETEDLRIKVKHSKQAVISLLSRTRCATDIQADIELRLLQDMLKSIHTLLGELASAHPDTIQALQMFCQSQNIPPPEFSRLTKRDGFGSRSSLGTLGSSRSGGSRPGSRADSTKSHGGLSSARSAHSARSHISSTHSQDSGRSVSPGGMSELSVSSRSPPRVTITVIQPDRQGHTGRNL</sequence>
<evidence type="ECO:0000256" key="3">
    <source>
        <dbReference type="ARBA" id="ARBA00023054"/>
    </source>
</evidence>
<dbReference type="GO" id="GO:0005930">
    <property type="term" value="C:axoneme"/>
    <property type="evidence" value="ECO:0007669"/>
    <property type="project" value="InterPro"/>
</dbReference>
<organism evidence="7 8">
    <name type="scientific">Meganyctiphanes norvegica</name>
    <name type="common">Northern krill</name>
    <name type="synonym">Thysanopoda norvegica</name>
    <dbReference type="NCBI Taxonomy" id="48144"/>
    <lineage>
        <taxon>Eukaryota</taxon>
        <taxon>Metazoa</taxon>
        <taxon>Ecdysozoa</taxon>
        <taxon>Arthropoda</taxon>
        <taxon>Crustacea</taxon>
        <taxon>Multicrustacea</taxon>
        <taxon>Malacostraca</taxon>
        <taxon>Eumalacostraca</taxon>
        <taxon>Eucarida</taxon>
        <taxon>Euphausiacea</taxon>
        <taxon>Euphausiidae</taxon>
        <taxon>Meganyctiphanes</taxon>
    </lineage>
</organism>
<evidence type="ECO:0000313" key="8">
    <source>
        <dbReference type="Proteomes" id="UP001497623"/>
    </source>
</evidence>
<dbReference type="PANTHER" id="PTHR18962:SF0">
    <property type="entry name" value="COILED-COIL DOMAIN-CONTAINING PROTEIN 39"/>
    <property type="match status" value="1"/>
</dbReference>
<protein>
    <recommendedName>
        <fullName evidence="2">Coiled-coil domain-containing protein 39</fullName>
    </recommendedName>
</protein>
<feature type="coiled-coil region" evidence="5">
    <location>
        <begin position="315"/>
        <end position="391"/>
    </location>
</feature>
<evidence type="ECO:0000256" key="2">
    <source>
        <dbReference type="ARBA" id="ARBA00016725"/>
    </source>
</evidence>
<evidence type="ECO:0000256" key="4">
    <source>
        <dbReference type="ARBA" id="ARBA00045182"/>
    </source>
</evidence>
<dbReference type="AlphaFoldDB" id="A0AAV2RTZ0"/>
<keyword evidence="3 5" id="KW-0175">Coiled coil</keyword>
<dbReference type="PANTHER" id="PTHR18962">
    <property type="entry name" value="COILED-COIL DOMAIN-CONTAINING PROTEIN 39"/>
    <property type="match status" value="1"/>
</dbReference>
<reference evidence="7 8" key="1">
    <citation type="submission" date="2024-05" db="EMBL/GenBank/DDBJ databases">
        <authorList>
            <person name="Wallberg A."/>
        </authorList>
    </citation>
    <scope>NUCLEOTIDE SEQUENCE [LARGE SCALE GENOMIC DNA]</scope>
</reference>
<dbReference type="GO" id="GO:0060285">
    <property type="term" value="P:cilium-dependent cell motility"/>
    <property type="evidence" value="ECO:0007669"/>
    <property type="project" value="TreeGrafter"/>
</dbReference>
<feature type="coiled-coil region" evidence="5">
    <location>
        <begin position="168"/>
        <end position="195"/>
    </location>
</feature>
<dbReference type="GO" id="GO:0060287">
    <property type="term" value="P:epithelial cilium movement involved in determination of left/right asymmetry"/>
    <property type="evidence" value="ECO:0007669"/>
    <property type="project" value="TreeGrafter"/>
</dbReference>
<proteinExistence type="inferred from homology"/>
<feature type="coiled-coil region" evidence="5">
    <location>
        <begin position="74"/>
        <end position="132"/>
    </location>
</feature>
<evidence type="ECO:0000256" key="1">
    <source>
        <dbReference type="ARBA" id="ARBA00005805"/>
    </source>
</evidence>
<evidence type="ECO:0000256" key="6">
    <source>
        <dbReference type="SAM" id="MobiDB-lite"/>
    </source>
</evidence>
<dbReference type="EMBL" id="CAXKWB010029223">
    <property type="protein sequence ID" value="CAL4135315.1"/>
    <property type="molecule type" value="Genomic_DNA"/>
</dbReference>
<comment type="caution">
    <text evidence="7">The sequence shown here is derived from an EMBL/GenBank/DDBJ whole genome shotgun (WGS) entry which is preliminary data.</text>
</comment>
<comment type="similarity">
    <text evidence="1">Belongs to the CCDC39 family.</text>
</comment>
<name>A0AAV2RTZ0_MEGNR</name>
<feature type="compositionally biased region" description="Low complexity" evidence="6">
    <location>
        <begin position="904"/>
        <end position="921"/>
    </location>
</feature>